<dbReference type="CDD" id="cd00033">
    <property type="entry name" value="CCP"/>
    <property type="match status" value="3"/>
</dbReference>
<evidence type="ECO:0000259" key="5">
    <source>
        <dbReference type="PROSITE" id="PS50923"/>
    </source>
</evidence>
<dbReference type="InterPro" id="IPR035976">
    <property type="entry name" value="Sushi/SCR/CCP_sf"/>
</dbReference>
<reference evidence="6" key="1">
    <citation type="submission" date="2025-08" db="UniProtKB">
        <authorList>
            <consortium name="Ensembl"/>
        </authorList>
    </citation>
    <scope>IDENTIFICATION</scope>
</reference>
<name>A0A8C0ZGS1_CYACU</name>
<dbReference type="Ensembl" id="ENSCCET00000029793.1">
    <property type="protein sequence ID" value="ENSCCEP00000019614.1"/>
    <property type="gene ID" value="ENSCCEG00000017797.1"/>
</dbReference>
<dbReference type="InterPro" id="IPR051277">
    <property type="entry name" value="SEZ6_CSMD_C4BPB_Regulators"/>
</dbReference>
<feature type="domain" description="Sushi" evidence="5">
    <location>
        <begin position="114"/>
        <end position="177"/>
    </location>
</feature>
<keyword evidence="2 3" id="KW-1015">Disulfide bond</keyword>
<dbReference type="Gene3D" id="2.10.70.10">
    <property type="entry name" value="Complement Module, domain 1"/>
    <property type="match status" value="3"/>
</dbReference>
<dbReference type="PROSITE" id="PS50923">
    <property type="entry name" value="SUSHI"/>
    <property type="match status" value="3"/>
</dbReference>
<protein>
    <recommendedName>
        <fullName evidence="5">Sushi domain-containing protein</fullName>
    </recommendedName>
</protein>
<accession>A0A8C0ZGS1</accession>
<dbReference type="Proteomes" id="UP000694410">
    <property type="component" value="Unplaced"/>
</dbReference>
<evidence type="ECO:0000313" key="6">
    <source>
        <dbReference type="Ensembl" id="ENSCCEP00000019614.1"/>
    </source>
</evidence>
<evidence type="ECO:0000256" key="1">
    <source>
        <dbReference type="ARBA" id="ARBA00022737"/>
    </source>
</evidence>
<dbReference type="PANTHER" id="PTHR45656">
    <property type="entry name" value="PROTEIN CBR-CLEC-78"/>
    <property type="match status" value="1"/>
</dbReference>
<evidence type="ECO:0000256" key="4">
    <source>
        <dbReference type="SAM" id="MobiDB-lite"/>
    </source>
</evidence>
<dbReference type="InterPro" id="IPR000436">
    <property type="entry name" value="Sushi_SCR_CCP_dom"/>
</dbReference>
<dbReference type="SUPFAM" id="SSF57535">
    <property type="entry name" value="Complement control module/SCR domain"/>
    <property type="match status" value="3"/>
</dbReference>
<organism evidence="6 7">
    <name type="scientific">Cyanistes caeruleus</name>
    <name type="common">Eurasian blue tit</name>
    <name type="synonym">Parus caeruleus</name>
    <dbReference type="NCBI Taxonomy" id="156563"/>
    <lineage>
        <taxon>Eukaryota</taxon>
        <taxon>Metazoa</taxon>
        <taxon>Chordata</taxon>
        <taxon>Craniata</taxon>
        <taxon>Vertebrata</taxon>
        <taxon>Euteleostomi</taxon>
        <taxon>Archelosauria</taxon>
        <taxon>Archosauria</taxon>
        <taxon>Dinosauria</taxon>
        <taxon>Saurischia</taxon>
        <taxon>Theropoda</taxon>
        <taxon>Coelurosauria</taxon>
        <taxon>Aves</taxon>
        <taxon>Neognathae</taxon>
        <taxon>Neoaves</taxon>
        <taxon>Telluraves</taxon>
        <taxon>Australaves</taxon>
        <taxon>Passeriformes</taxon>
        <taxon>Paridae</taxon>
        <taxon>Cyanistes</taxon>
    </lineage>
</organism>
<keyword evidence="1" id="KW-0677">Repeat</keyword>
<evidence type="ECO:0000256" key="2">
    <source>
        <dbReference type="ARBA" id="ARBA00023157"/>
    </source>
</evidence>
<evidence type="ECO:0000313" key="7">
    <source>
        <dbReference type="Proteomes" id="UP000694410"/>
    </source>
</evidence>
<dbReference type="SMART" id="SM00032">
    <property type="entry name" value="CCP"/>
    <property type="match status" value="3"/>
</dbReference>
<dbReference type="PANTHER" id="PTHR45656:SF15">
    <property type="entry name" value="SUSHI DOMAIN-CONTAINING PROTEIN"/>
    <property type="match status" value="1"/>
</dbReference>
<sequence>MAVCVIHGSVCYPQQCVLSTAVCVIHSSVCYPQECVLSTALCVIHGTVSDCGPLPNISHAEPQGDTKEQQSFSVGSTVTFSCVPGYTKRPFLSDTIQCLTNSRWSSLPEFCGRSCPRPPSVKFALLSPEDQRQNFYAVNTTVRYICHPSHENTTDQPPTSTCLDNLTWTEVPELCQMISCPPPPAIAHGQHSGNSSQEFVFGSITTYTCEPGLELVGQDTLLCTTDSGDNGTWSGAPPTCRGEHHPLLTPIPSSQSSPSPALCSCWADNCS</sequence>
<feature type="region of interest" description="Disordered" evidence="4">
    <location>
        <begin position="234"/>
        <end position="261"/>
    </location>
</feature>
<feature type="compositionally biased region" description="Low complexity" evidence="4">
    <location>
        <begin position="247"/>
        <end position="261"/>
    </location>
</feature>
<comment type="caution">
    <text evidence="3">Lacks conserved residue(s) required for the propagation of feature annotation.</text>
</comment>
<keyword evidence="7" id="KW-1185">Reference proteome</keyword>
<feature type="domain" description="Sushi" evidence="5">
    <location>
        <begin position="178"/>
        <end position="242"/>
    </location>
</feature>
<reference evidence="6" key="2">
    <citation type="submission" date="2025-09" db="UniProtKB">
        <authorList>
            <consortium name="Ensembl"/>
        </authorList>
    </citation>
    <scope>IDENTIFICATION</scope>
</reference>
<feature type="disulfide bond" evidence="3">
    <location>
        <begin position="180"/>
        <end position="223"/>
    </location>
</feature>
<evidence type="ECO:0000256" key="3">
    <source>
        <dbReference type="PROSITE-ProRule" id="PRU00302"/>
    </source>
</evidence>
<dbReference type="Pfam" id="PF00084">
    <property type="entry name" value="Sushi"/>
    <property type="match status" value="3"/>
</dbReference>
<feature type="domain" description="Sushi" evidence="5">
    <location>
        <begin position="49"/>
        <end position="113"/>
    </location>
</feature>
<proteinExistence type="predicted"/>
<keyword evidence="3" id="KW-0768">Sushi</keyword>
<dbReference type="AlphaFoldDB" id="A0A8C0ZGS1"/>